<gene>
    <name evidence="1" type="ORF">JDW19_21800</name>
</gene>
<comment type="caution">
    <text evidence="1">The sequence shown here is derived from an EMBL/GenBank/DDBJ whole genome shotgun (WGS) entry which is preliminary data.</text>
</comment>
<reference evidence="1" key="1">
    <citation type="submission" date="2020-12" db="EMBL/GenBank/DDBJ databases">
        <title>Paenibacillus polymyxa LMG 27872: a double-edged sword.</title>
        <authorList>
            <person name="Langendries S."/>
            <person name="Garcia Mendez S."/>
            <person name="Beirinckx S."/>
            <person name="Viaene T."/>
            <person name="Baeyen S."/>
            <person name="Goeminne G."/>
            <person name="Willems A."/>
            <person name="Debode J."/>
            <person name="Goormachtig S."/>
        </authorList>
    </citation>
    <scope>NUCLEOTIDE SEQUENCE</scope>
    <source>
        <strain evidence="1">LMG 27872</strain>
    </source>
</reference>
<name>A0A8I1LSN2_PAEPO</name>
<evidence type="ECO:0000313" key="2">
    <source>
        <dbReference type="Proteomes" id="UP000650605"/>
    </source>
</evidence>
<proteinExistence type="predicted"/>
<sequence>MALRKTIKAQLMIGKDRKEHHQFHWQLCKFISISAAPLGVLVPLGTAELMLVAIQEARANCDEPFALYHSAVTLYIWCSRSYPMPSANMCTLGTHNRPLSMAR</sequence>
<dbReference type="AlphaFoldDB" id="A0A8I1LSN2"/>
<evidence type="ECO:0000313" key="1">
    <source>
        <dbReference type="EMBL" id="MBM0635741.1"/>
    </source>
</evidence>
<protein>
    <submittedName>
        <fullName evidence="1">Uncharacterized protein</fullName>
    </submittedName>
</protein>
<dbReference type="EMBL" id="JAEHFQ010000015">
    <property type="protein sequence ID" value="MBM0635741.1"/>
    <property type="molecule type" value="Genomic_DNA"/>
</dbReference>
<organism evidence="1 2">
    <name type="scientific">Paenibacillus polymyxa</name>
    <name type="common">Bacillus polymyxa</name>
    <dbReference type="NCBI Taxonomy" id="1406"/>
    <lineage>
        <taxon>Bacteria</taxon>
        <taxon>Bacillati</taxon>
        <taxon>Bacillota</taxon>
        <taxon>Bacilli</taxon>
        <taxon>Bacillales</taxon>
        <taxon>Paenibacillaceae</taxon>
        <taxon>Paenibacillus</taxon>
    </lineage>
</organism>
<accession>A0A8I1LSN2</accession>
<dbReference type="Proteomes" id="UP000650605">
    <property type="component" value="Unassembled WGS sequence"/>
</dbReference>